<evidence type="ECO:0000256" key="8">
    <source>
        <dbReference type="ARBA" id="ARBA00022741"/>
    </source>
</evidence>
<organism evidence="13 14">
    <name type="scientific">Sphingomonas immobilis</name>
    <dbReference type="NCBI Taxonomy" id="3063997"/>
    <lineage>
        <taxon>Bacteria</taxon>
        <taxon>Pseudomonadati</taxon>
        <taxon>Pseudomonadota</taxon>
        <taxon>Alphaproteobacteria</taxon>
        <taxon>Sphingomonadales</taxon>
        <taxon>Sphingomonadaceae</taxon>
        <taxon>Sphingomonas</taxon>
    </lineage>
</organism>
<proteinExistence type="predicted"/>
<reference evidence="13" key="1">
    <citation type="submission" date="2023-07" db="EMBL/GenBank/DDBJ databases">
        <authorList>
            <person name="Kim M.K."/>
        </authorList>
    </citation>
    <scope>NUCLEOTIDE SEQUENCE</scope>
    <source>
        <strain evidence="13">CA1-15</strain>
    </source>
</reference>
<dbReference type="PANTHER" id="PTHR41523:SF8">
    <property type="entry name" value="ETHYLENE RESPONSE SENSOR PROTEIN"/>
    <property type="match status" value="1"/>
</dbReference>
<keyword evidence="14" id="KW-1185">Reference proteome</keyword>
<keyword evidence="8" id="KW-0547">Nucleotide-binding</keyword>
<evidence type="ECO:0000313" key="13">
    <source>
        <dbReference type="EMBL" id="MDO7843948.1"/>
    </source>
</evidence>
<comment type="catalytic activity">
    <reaction evidence="1">
        <text>ATP + protein L-histidine = ADP + protein N-phospho-L-histidine.</text>
        <dbReference type="EC" id="2.7.13.3"/>
    </reaction>
</comment>
<dbReference type="InterPro" id="IPR000014">
    <property type="entry name" value="PAS"/>
</dbReference>
<evidence type="ECO:0000256" key="11">
    <source>
        <dbReference type="ARBA" id="ARBA00023026"/>
    </source>
</evidence>
<name>A0ABT9A324_9SPHN</name>
<dbReference type="Pfam" id="PF08448">
    <property type="entry name" value="PAS_4"/>
    <property type="match status" value="1"/>
</dbReference>
<evidence type="ECO:0000256" key="3">
    <source>
        <dbReference type="ARBA" id="ARBA00022553"/>
    </source>
</evidence>
<keyword evidence="3" id="KW-0597">Phosphoprotein</keyword>
<evidence type="ECO:0000313" key="14">
    <source>
        <dbReference type="Proteomes" id="UP001176468"/>
    </source>
</evidence>
<evidence type="ECO:0000256" key="1">
    <source>
        <dbReference type="ARBA" id="ARBA00000085"/>
    </source>
</evidence>
<dbReference type="EC" id="2.7.13.3" evidence="2"/>
<evidence type="ECO:0000256" key="5">
    <source>
        <dbReference type="ARBA" id="ARBA00022643"/>
    </source>
</evidence>
<evidence type="ECO:0000256" key="6">
    <source>
        <dbReference type="ARBA" id="ARBA00022679"/>
    </source>
</evidence>
<dbReference type="SUPFAM" id="SSF55785">
    <property type="entry name" value="PYP-like sensor domain (PAS domain)"/>
    <property type="match status" value="1"/>
</dbReference>
<dbReference type="SMART" id="SM00911">
    <property type="entry name" value="HWE_HK"/>
    <property type="match status" value="1"/>
</dbReference>
<dbReference type="SUPFAM" id="SSF55874">
    <property type="entry name" value="ATPase domain of HSP90 chaperone/DNA topoisomerase II/histidine kinase"/>
    <property type="match status" value="1"/>
</dbReference>
<keyword evidence="10" id="KW-0067">ATP-binding</keyword>
<dbReference type="Gene3D" id="3.30.450.20">
    <property type="entry name" value="PAS domain"/>
    <property type="match status" value="1"/>
</dbReference>
<evidence type="ECO:0000256" key="7">
    <source>
        <dbReference type="ARBA" id="ARBA00022737"/>
    </source>
</evidence>
<dbReference type="PROSITE" id="PS50113">
    <property type="entry name" value="PAC"/>
    <property type="match status" value="1"/>
</dbReference>
<dbReference type="CDD" id="cd00130">
    <property type="entry name" value="PAS"/>
    <property type="match status" value="1"/>
</dbReference>
<evidence type="ECO:0000256" key="10">
    <source>
        <dbReference type="ARBA" id="ARBA00022840"/>
    </source>
</evidence>
<gene>
    <name evidence="13" type="ORF">Q5H94_16590</name>
</gene>
<keyword evidence="11" id="KW-0843">Virulence</keyword>
<dbReference type="Pfam" id="PF07536">
    <property type="entry name" value="HWE_HK"/>
    <property type="match status" value="1"/>
</dbReference>
<feature type="domain" description="PAC" evidence="12">
    <location>
        <begin position="88"/>
        <end position="142"/>
    </location>
</feature>
<comment type="caution">
    <text evidence="13">The sequence shown here is derived from an EMBL/GenBank/DDBJ whole genome shotgun (WGS) entry which is preliminary data.</text>
</comment>
<evidence type="ECO:0000256" key="2">
    <source>
        <dbReference type="ARBA" id="ARBA00012438"/>
    </source>
</evidence>
<dbReference type="CDD" id="cd16936">
    <property type="entry name" value="HATPase_RsbW-like"/>
    <property type="match status" value="1"/>
</dbReference>
<dbReference type="NCBIfam" id="TIGR00229">
    <property type="entry name" value="sensory_box"/>
    <property type="match status" value="1"/>
</dbReference>
<evidence type="ECO:0000256" key="9">
    <source>
        <dbReference type="ARBA" id="ARBA00022777"/>
    </source>
</evidence>
<keyword evidence="5" id="KW-0288">FMN</keyword>
<dbReference type="InterPro" id="IPR000700">
    <property type="entry name" value="PAS-assoc_C"/>
</dbReference>
<dbReference type="InterPro" id="IPR013656">
    <property type="entry name" value="PAS_4"/>
</dbReference>
<sequence>MNEFVTISPPRAVSSLSSVALASVLDQSVDCVKLVGLEGDVQYMNINGLCAMEIDDFHLIAGKPWADLWPEEARALILASYPRASGGETVRFRAFCPTAKGSPRWWDVTVSAVTNDDGEHAGYLSVSRDATESEEGRQASAIATAELRHRLKNTYTMIGSLLSGFARGNAQHEQFASEMTDRLVALSRAQALFANTDAPCRIDQLVAALVEPFDSEQCPVSFDGLLPIEVDQGRADAIALVIGELAVNSAKHGAFHHGGAVRVSAVGDDRSVSIVWDERCDCTIESHGREGGQGLRLIERIMRARRGTIATAWRDDGLVVTLTFLLS</sequence>
<accession>A0ABT9A324</accession>
<evidence type="ECO:0000259" key="12">
    <source>
        <dbReference type="PROSITE" id="PS50113"/>
    </source>
</evidence>
<dbReference type="Gene3D" id="3.30.565.10">
    <property type="entry name" value="Histidine kinase-like ATPase, C-terminal domain"/>
    <property type="match status" value="1"/>
</dbReference>
<dbReference type="InterPro" id="IPR011102">
    <property type="entry name" value="Sig_transdc_His_kinase_HWE"/>
</dbReference>
<dbReference type="EMBL" id="JAUQSZ010000012">
    <property type="protein sequence ID" value="MDO7843948.1"/>
    <property type="molecule type" value="Genomic_DNA"/>
</dbReference>
<keyword evidence="4" id="KW-0285">Flavoprotein</keyword>
<keyword evidence="6" id="KW-0808">Transferase</keyword>
<dbReference type="Proteomes" id="UP001176468">
    <property type="component" value="Unassembled WGS sequence"/>
</dbReference>
<dbReference type="InterPro" id="IPR036890">
    <property type="entry name" value="HATPase_C_sf"/>
</dbReference>
<keyword evidence="7" id="KW-0677">Repeat</keyword>
<dbReference type="InterPro" id="IPR035965">
    <property type="entry name" value="PAS-like_dom_sf"/>
</dbReference>
<dbReference type="RefSeq" id="WP_304562400.1">
    <property type="nucleotide sequence ID" value="NZ_JAUQSZ010000012.1"/>
</dbReference>
<keyword evidence="9" id="KW-0418">Kinase</keyword>
<protein>
    <recommendedName>
        <fullName evidence="2">histidine kinase</fullName>
        <ecNumber evidence="2">2.7.13.3</ecNumber>
    </recommendedName>
</protein>
<dbReference type="PANTHER" id="PTHR41523">
    <property type="entry name" value="TWO-COMPONENT SYSTEM SENSOR PROTEIN"/>
    <property type="match status" value="1"/>
</dbReference>
<evidence type="ECO:0000256" key="4">
    <source>
        <dbReference type="ARBA" id="ARBA00022630"/>
    </source>
</evidence>